<organism evidence="2 3">
    <name type="scientific">Ceutorhynchus assimilis</name>
    <name type="common">cabbage seed weevil</name>
    <dbReference type="NCBI Taxonomy" id="467358"/>
    <lineage>
        <taxon>Eukaryota</taxon>
        <taxon>Metazoa</taxon>
        <taxon>Ecdysozoa</taxon>
        <taxon>Arthropoda</taxon>
        <taxon>Hexapoda</taxon>
        <taxon>Insecta</taxon>
        <taxon>Pterygota</taxon>
        <taxon>Neoptera</taxon>
        <taxon>Endopterygota</taxon>
        <taxon>Coleoptera</taxon>
        <taxon>Polyphaga</taxon>
        <taxon>Cucujiformia</taxon>
        <taxon>Curculionidae</taxon>
        <taxon>Ceutorhynchinae</taxon>
        <taxon>Ceutorhynchus</taxon>
    </lineage>
</organism>
<feature type="region of interest" description="Disordered" evidence="1">
    <location>
        <begin position="110"/>
        <end position="199"/>
    </location>
</feature>
<reference evidence="2" key="1">
    <citation type="submission" date="2022-01" db="EMBL/GenBank/DDBJ databases">
        <authorList>
            <person name="King R."/>
        </authorList>
    </citation>
    <scope>NUCLEOTIDE SEQUENCE</scope>
</reference>
<name>A0A9N9MSP6_9CUCU</name>
<dbReference type="EMBL" id="OU892282">
    <property type="protein sequence ID" value="CAG9770205.1"/>
    <property type="molecule type" value="Genomic_DNA"/>
</dbReference>
<dbReference type="PANTHER" id="PTHR10773:SF19">
    <property type="match status" value="1"/>
</dbReference>
<proteinExistence type="predicted"/>
<gene>
    <name evidence="2" type="ORF">CEUTPL_LOCUS10661</name>
</gene>
<protein>
    <submittedName>
        <fullName evidence="2">Uncharacterized protein</fullName>
    </submittedName>
</protein>
<dbReference type="Proteomes" id="UP001152799">
    <property type="component" value="Chromosome 6"/>
</dbReference>
<dbReference type="OrthoDB" id="6775418at2759"/>
<feature type="compositionally biased region" description="Basic and acidic residues" evidence="1">
    <location>
        <begin position="180"/>
        <end position="189"/>
    </location>
</feature>
<evidence type="ECO:0000256" key="1">
    <source>
        <dbReference type="SAM" id="MobiDB-lite"/>
    </source>
</evidence>
<sequence length="740" mass="85849">MNPHSRASKILSLAGVSLTGETLEPEPVNIVREINENDVFTEFGPALNDDDVLLQMADEAVENLLRSSENPSIDLPKQLPNFGDETCNPKSQYNEINTLPELLNLESSEDFEEQTVNVDDPADPTYVIPHEEEPNSSDSEGDSEENEALVPRADEGEIQENEGINESKSRRKRRHVNQNEWKKNSEKLKRQSGQQYLGKRKNEGNWDYKIVKKPKSVGDKCKCDKKTTLKCKELTNDDRAKLFDHFWKLTWSEKQIYVTTLINKCPTQRSRNRKQEDQSRRAYSYSYFLNKQSIRLKVCKTMFCNTLNIPKRTVSYWLLEKNIDSTQDIAVQKEINPRQRKINKQKEDLILFLNSLPKLESHYCRKSTSKLYLEPVWTSKLELYRLYKNDWCTENNLLPLSVASFSNMIDDQNIALFSPKKDECDKCVAHKTGNISLEIFEEHQVKKEEARNEKQKDKEAENCNVYTMDLQSVLLSPKSNVSSLYYKTKLIVHNFTVFNLKTKDGYCYIWHEGQGGLTANIFTSILYSFVRNHVMQENEAVSKIIFYSDGCSCQNRNALLSSALLNLSQESKIQIEQKYLEKGHTQMECDSMHSSIERKLKKKIINVPADYVEVCQSARLNPRPYIVNYLDYTFFKNFESMQVLNSIRPGRTTGDAVVTDIRGLRYSPDGSIMFKIRHPEEWKPLPCRLNKNKTVLSYDALPQLYDAPIPIKKEKFQHLMDLKLSLKKDYHAFYDSLSHL</sequence>
<dbReference type="PANTHER" id="PTHR10773">
    <property type="entry name" value="DNA-DIRECTED RNA POLYMERASES I, II, AND III SUBUNIT RPABC2"/>
    <property type="match status" value="1"/>
</dbReference>
<evidence type="ECO:0000313" key="3">
    <source>
        <dbReference type="Proteomes" id="UP001152799"/>
    </source>
</evidence>
<evidence type="ECO:0000313" key="2">
    <source>
        <dbReference type="EMBL" id="CAG9770205.1"/>
    </source>
</evidence>
<dbReference type="AlphaFoldDB" id="A0A9N9MSP6"/>
<accession>A0A9N9MSP6</accession>
<keyword evidence="3" id="KW-1185">Reference proteome</keyword>